<organism evidence="1 2">
    <name type="scientific">Francisella frigiditurris</name>
    <dbReference type="NCBI Taxonomy" id="1542390"/>
    <lineage>
        <taxon>Bacteria</taxon>
        <taxon>Pseudomonadati</taxon>
        <taxon>Pseudomonadota</taxon>
        <taxon>Gammaproteobacteria</taxon>
        <taxon>Thiotrichales</taxon>
        <taxon>Francisellaceae</taxon>
        <taxon>Francisella</taxon>
    </lineage>
</organism>
<proteinExistence type="predicted"/>
<dbReference type="KEGG" id="frc:KX01_483"/>
<reference evidence="2" key="1">
    <citation type="submission" date="2014-10" db="EMBL/GenBank/DDBJ databases">
        <authorList>
            <person name="Kuske C.R."/>
            <person name="Challacombe J.F."/>
            <person name="Daligault H.E."/>
            <person name="Davenport K.W."/>
            <person name="Johnson S.L."/>
            <person name="Siddaramappa S."/>
            <person name="Petersen J.M."/>
        </authorList>
    </citation>
    <scope>NUCLEOTIDE SEQUENCE [LARGE SCALE GENOMIC DNA]</scope>
    <source>
        <strain evidence="2">CA97-1460</strain>
    </source>
</reference>
<dbReference type="Proteomes" id="UP000182521">
    <property type="component" value="Chromosome"/>
</dbReference>
<sequence length="413" mass="49140">MIKKLRRIFLNIIYQKQPSFIISYKYFIPSPNTYIRTHRAIFFRNFRRPDIILSNILATFKWVSYQAWISSYKISKNISEEKLLETGHRNKFTLYIKLIKLSLANFITPNYYLKYKLYKNDPLSFFYYKEIVELHLYSDRKNKDFRKYNKLIANKYQFLNFLNQHNIQANYSCKKSFKEIVANTDILFQKQKIFCKPNIANQSSGALCIYFDLVLNDYKLLTLVDKKGIIGKDNITSFIKFYYLNSDEILIEKFIEDDEEIKAISNHPTDATTMRIITASLYPNNHKPKPIYIQLEIPLLENNGEHQFYNILPLDLINLDINLKHMPDFKDKKSFENMKLSQNLKDKIRRACNMSIEAHSKLNIRAIAFDIIISTDVPIIIEANYNWDVELLYRIFQPNESNSLPIKTWLQNL</sequence>
<gene>
    <name evidence="1" type="ORF">KX01_483</name>
</gene>
<evidence type="ECO:0000313" key="1">
    <source>
        <dbReference type="EMBL" id="APC96456.1"/>
    </source>
</evidence>
<dbReference type="AlphaFoldDB" id="A0A1J0KRQ2"/>
<dbReference type="SUPFAM" id="SSF56059">
    <property type="entry name" value="Glutathione synthetase ATP-binding domain-like"/>
    <property type="match status" value="1"/>
</dbReference>
<protein>
    <recommendedName>
        <fullName evidence="3">Alpha-L-glutamate ligase-related protein ATP-grasp domain-containing protein</fullName>
    </recommendedName>
</protein>
<dbReference type="EMBL" id="CP009654">
    <property type="protein sequence ID" value="APC96456.1"/>
    <property type="molecule type" value="Genomic_DNA"/>
</dbReference>
<accession>A0A1J0KRQ2</accession>
<dbReference type="OrthoDB" id="9821004at2"/>
<name>A0A1J0KRQ2_9GAMM</name>
<evidence type="ECO:0008006" key="3">
    <source>
        <dbReference type="Google" id="ProtNLM"/>
    </source>
</evidence>
<keyword evidence="2" id="KW-1185">Reference proteome</keyword>
<dbReference type="STRING" id="1542390.KX01_483"/>
<evidence type="ECO:0000313" key="2">
    <source>
        <dbReference type="Proteomes" id="UP000182521"/>
    </source>
</evidence>
<dbReference type="RefSeq" id="WP_071663468.1">
    <property type="nucleotide sequence ID" value="NZ_CP009654.1"/>
</dbReference>